<organism evidence="2 3">
    <name type="scientific">Alkalimonas mucilaginosa</name>
    <dbReference type="NCBI Taxonomy" id="3057676"/>
    <lineage>
        <taxon>Bacteria</taxon>
        <taxon>Pseudomonadati</taxon>
        <taxon>Pseudomonadota</taxon>
        <taxon>Gammaproteobacteria</taxon>
        <taxon>Alkalimonas</taxon>
    </lineage>
</organism>
<sequence>MKFVRETLLILLIISISYFSYAALDKFYVSPCWVDYTAYLEAASQKGYLSAAEKKNLDSLYEQIHTKSGAECFAGYQRLAWLAAIAIGLLAFFVSRLLVGKVRYTYIFIAVTCITIVWGFFVLSVVLAFFSCLSAFALDHIAHLRRSDKAPPP</sequence>
<reference evidence="2 3" key="1">
    <citation type="submission" date="2023-06" db="EMBL/GenBank/DDBJ databases">
        <title>Alkalimonas sp., MEB004 an alkaliphilic bacterium isolated from Lonar Lake, India.</title>
        <authorList>
            <person name="Joshi A."/>
            <person name="Thite S."/>
        </authorList>
    </citation>
    <scope>NUCLEOTIDE SEQUENCE [LARGE SCALE GENOMIC DNA]</scope>
    <source>
        <strain evidence="2 3">MEB004</strain>
    </source>
</reference>
<keyword evidence="1" id="KW-0472">Membrane</keyword>
<feature type="transmembrane region" description="Helical" evidence="1">
    <location>
        <begin position="79"/>
        <end position="99"/>
    </location>
</feature>
<name>A0ABU7JC62_9GAMM</name>
<evidence type="ECO:0008006" key="4">
    <source>
        <dbReference type="Google" id="ProtNLM"/>
    </source>
</evidence>
<keyword evidence="3" id="KW-1185">Reference proteome</keyword>
<keyword evidence="1" id="KW-0812">Transmembrane</keyword>
<gene>
    <name evidence="2" type="ORF">QWF21_03325</name>
</gene>
<evidence type="ECO:0000313" key="3">
    <source>
        <dbReference type="Proteomes" id="UP001339167"/>
    </source>
</evidence>
<feature type="transmembrane region" description="Helical" evidence="1">
    <location>
        <begin position="106"/>
        <end position="138"/>
    </location>
</feature>
<keyword evidence="1" id="KW-1133">Transmembrane helix</keyword>
<proteinExistence type="predicted"/>
<accession>A0ABU7JC62</accession>
<dbReference type="Proteomes" id="UP001339167">
    <property type="component" value="Unassembled WGS sequence"/>
</dbReference>
<protein>
    <recommendedName>
        <fullName evidence="4">DUF4064 domain-containing protein</fullName>
    </recommendedName>
</protein>
<dbReference type="EMBL" id="JAUGZK010000002">
    <property type="protein sequence ID" value="MEE2023264.1"/>
    <property type="molecule type" value="Genomic_DNA"/>
</dbReference>
<evidence type="ECO:0000313" key="2">
    <source>
        <dbReference type="EMBL" id="MEE2023264.1"/>
    </source>
</evidence>
<dbReference type="RefSeq" id="WP_330086618.1">
    <property type="nucleotide sequence ID" value="NZ_JAUGZK010000002.1"/>
</dbReference>
<comment type="caution">
    <text evidence="2">The sequence shown here is derived from an EMBL/GenBank/DDBJ whole genome shotgun (WGS) entry which is preliminary data.</text>
</comment>
<evidence type="ECO:0000256" key="1">
    <source>
        <dbReference type="SAM" id="Phobius"/>
    </source>
</evidence>